<reference evidence="5 6" key="1">
    <citation type="submission" date="2017-07" db="EMBL/GenBank/DDBJ databases">
        <authorList>
            <person name="Sun Z.S."/>
            <person name="Albrecht U."/>
            <person name="Echele G."/>
            <person name="Lee C.C."/>
        </authorList>
    </citation>
    <scope>NUCLEOTIDE SEQUENCE [LARGE SCALE GENOMIC DNA]</scope>
    <source>
        <strain evidence="5 6">CGMCC 1.12710</strain>
    </source>
</reference>
<dbReference type="EMBL" id="FZQA01000001">
    <property type="protein sequence ID" value="SNT67975.1"/>
    <property type="molecule type" value="Genomic_DNA"/>
</dbReference>
<keyword evidence="1 5" id="KW-0489">Methyltransferase</keyword>
<dbReference type="SUPFAM" id="SSF75217">
    <property type="entry name" value="alpha/beta knot"/>
    <property type="match status" value="1"/>
</dbReference>
<dbReference type="GO" id="GO:0003723">
    <property type="term" value="F:RNA binding"/>
    <property type="evidence" value="ECO:0007669"/>
    <property type="project" value="InterPro"/>
</dbReference>
<organism evidence="5 6">
    <name type="scientific">Amphiplicatus metriothermophilus</name>
    <dbReference type="NCBI Taxonomy" id="1519374"/>
    <lineage>
        <taxon>Bacteria</taxon>
        <taxon>Pseudomonadati</taxon>
        <taxon>Pseudomonadota</taxon>
        <taxon>Alphaproteobacteria</taxon>
        <taxon>Parvularculales</taxon>
        <taxon>Parvularculaceae</taxon>
        <taxon>Amphiplicatus</taxon>
    </lineage>
</organism>
<dbReference type="CDD" id="cd18098">
    <property type="entry name" value="SpoU-like"/>
    <property type="match status" value="1"/>
</dbReference>
<dbReference type="InterPro" id="IPR029026">
    <property type="entry name" value="tRNA_m1G_MTases_N"/>
</dbReference>
<dbReference type="PANTHER" id="PTHR43191:SF2">
    <property type="entry name" value="RRNA METHYLTRANSFERASE 3, MITOCHONDRIAL"/>
    <property type="match status" value="1"/>
</dbReference>
<dbReference type="GO" id="GO:0008173">
    <property type="term" value="F:RNA methyltransferase activity"/>
    <property type="evidence" value="ECO:0007669"/>
    <property type="project" value="InterPro"/>
</dbReference>
<gene>
    <name evidence="5" type="ORF">SAMN06297382_0470</name>
</gene>
<dbReference type="Gene3D" id="3.40.1280.10">
    <property type="match status" value="1"/>
</dbReference>
<dbReference type="Pfam" id="PF00588">
    <property type="entry name" value="SpoU_methylase"/>
    <property type="match status" value="1"/>
</dbReference>
<keyword evidence="6" id="KW-1185">Reference proteome</keyword>
<dbReference type="Proteomes" id="UP000198346">
    <property type="component" value="Unassembled WGS sequence"/>
</dbReference>
<accession>A0A239PK74</accession>
<proteinExistence type="predicted"/>
<feature type="region of interest" description="Disordered" evidence="3">
    <location>
        <begin position="156"/>
        <end position="176"/>
    </location>
</feature>
<dbReference type="InterPro" id="IPR001537">
    <property type="entry name" value="SpoU_MeTrfase"/>
</dbReference>
<dbReference type="GO" id="GO:0032259">
    <property type="term" value="P:methylation"/>
    <property type="evidence" value="ECO:0007669"/>
    <property type="project" value="UniProtKB-KW"/>
</dbReference>
<evidence type="ECO:0000259" key="4">
    <source>
        <dbReference type="Pfam" id="PF00588"/>
    </source>
</evidence>
<evidence type="ECO:0000256" key="3">
    <source>
        <dbReference type="SAM" id="MobiDB-lite"/>
    </source>
</evidence>
<name>A0A239PK74_9PROT</name>
<dbReference type="InterPro" id="IPR051259">
    <property type="entry name" value="rRNA_Methyltransferase"/>
</dbReference>
<sequence>MRGYFGIGAERISKAMNLGAVLRTAHAFGASFAFTIAAHHRAREVALSDTSKSDSHLPLYQWASLDEMVLPKGCVLVGVELDENAVELPRFRHPLCAAYLLGPEKGDLSAAAKARCRHLVKIPTRFCVNLSVAAALVMYDRMLSFGGFAPRPLSGGGAAPVGPAAPGAPLPRRGRR</sequence>
<dbReference type="PANTHER" id="PTHR43191">
    <property type="entry name" value="RRNA METHYLTRANSFERASE 3"/>
    <property type="match status" value="1"/>
</dbReference>
<feature type="domain" description="tRNA/rRNA methyltransferase SpoU type" evidence="4">
    <location>
        <begin position="9"/>
        <end position="139"/>
    </location>
</feature>
<evidence type="ECO:0000313" key="5">
    <source>
        <dbReference type="EMBL" id="SNT67975.1"/>
    </source>
</evidence>
<dbReference type="InterPro" id="IPR029028">
    <property type="entry name" value="Alpha/beta_knot_MTases"/>
</dbReference>
<protein>
    <submittedName>
        <fullName evidence="5">SpoU rRNA Methylase family protein</fullName>
    </submittedName>
</protein>
<dbReference type="GO" id="GO:0006396">
    <property type="term" value="P:RNA processing"/>
    <property type="evidence" value="ECO:0007669"/>
    <property type="project" value="InterPro"/>
</dbReference>
<dbReference type="RefSeq" id="WP_089410964.1">
    <property type="nucleotide sequence ID" value="NZ_FZQA01000001.1"/>
</dbReference>
<evidence type="ECO:0000256" key="2">
    <source>
        <dbReference type="ARBA" id="ARBA00022679"/>
    </source>
</evidence>
<evidence type="ECO:0000313" key="6">
    <source>
        <dbReference type="Proteomes" id="UP000198346"/>
    </source>
</evidence>
<feature type="compositionally biased region" description="Low complexity" evidence="3">
    <location>
        <begin position="160"/>
        <end position="176"/>
    </location>
</feature>
<dbReference type="AlphaFoldDB" id="A0A239PK74"/>
<dbReference type="OrthoDB" id="4578643at2"/>
<keyword evidence="2" id="KW-0808">Transferase</keyword>
<evidence type="ECO:0000256" key="1">
    <source>
        <dbReference type="ARBA" id="ARBA00022603"/>
    </source>
</evidence>